<dbReference type="GO" id="GO:0003887">
    <property type="term" value="F:DNA-directed DNA polymerase activity"/>
    <property type="evidence" value="ECO:0007669"/>
    <property type="project" value="UniProtKB-KW"/>
</dbReference>
<feature type="compositionally biased region" description="Low complexity" evidence="12">
    <location>
        <begin position="382"/>
        <end position="391"/>
    </location>
</feature>
<evidence type="ECO:0000256" key="12">
    <source>
        <dbReference type="SAM" id="MobiDB-lite"/>
    </source>
</evidence>
<evidence type="ECO:0000256" key="6">
    <source>
        <dbReference type="ARBA" id="ARBA00022741"/>
    </source>
</evidence>
<feature type="non-terminal residue" evidence="14">
    <location>
        <position position="433"/>
    </location>
</feature>
<dbReference type="RefSeq" id="WP_142659699.1">
    <property type="nucleotide sequence ID" value="NZ_CABFVA020000029.1"/>
</dbReference>
<comment type="function">
    <text evidence="11">DNA polymerase III is a complex, multichain enzyme responsible for most of the replicative synthesis in bacteria. This DNA polymerase also exhibits 3' to 5' exonuclease activity.</text>
</comment>
<dbReference type="CDD" id="cd18137">
    <property type="entry name" value="HLD_clamp_pol_III_gamma_tau"/>
    <property type="match status" value="1"/>
</dbReference>
<keyword evidence="8 11" id="KW-0067">ATP-binding</keyword>
<dbReference type="Gene3D" id="1.20.272.10">
    <property type="match status" value="1"/>
</dbReference>
<dbReference type="PANTHER" id="PTHR11669">
    <property type="entry name" value="REPLICATION FACTOR C / DNA POLYMERASE III GAMMA-TAU SUBUNIT"/>
    <property type="match status" value="1"/>
</dbReference>
<feature type="domain" description="AAA+ ATPase" evidence="13">
    <location>
        <begin position="37"/>
        <end position="179"/>
    </location>
</feature>
<keyword evidence="7" id="KW-0862">Zinc</keyword>
<comment type="catalytic activity">
    <reaction evidence="10 11">
        <text>DNA(n) + a 2'-deoxyribonucleoside 5'-triphosphate = DNA(n+1) + diphosphate</text>
        <dbReference type="Rhea" id="RHEA:22508"/>
        <dbReference type="Rhea" id="RHEA-COMP:17339"/>
        <dbReference type="Rhea" id="RHEA-COMP:17340"/>
        <dbReference type="ChEBI" id="CHEBI:33019"/>
        <dbReference type="ChEBI" id="CHEBI:61560"/>
        <dbReference type="ChEBI" id="CHEBI:173112"/>
        <dbReference type="EC" id="2.7.7.7"/>
    </reaction>
</comment>
<evidence type="ECO:0000256" key="2">
    <source>
        <dbReference type="ARBA" id="ARBA00022679"/>
    </source>
</evidence>
<dbReference type="Pfam" id="PF13177">
    <property type="entry name" value="DNA_pol3_delta2"/>
    <property type="match status" value="1"/>
</dbReference>
<evidence type="ECO:0000256" key="3">
    <source>
        <dbReference type="ARBA" id="ARBA00022695"/>
    </source>
</evidence>
<dbReference type="PRINTS" id="PR00300">
    <property type="entry name" value="CLPPROTEASEA"/>
</dbReference>
<dbReference type="Proteomes" id="UP000334923">
    <property type="component" value="Unassembled WGS sequence"/>
</dbReference>
<comment type="similarity">
    <text evidence="1 11">Belongs to the DnaX/STICHEL family.</text>
</comment>
<evidence type="ECO:0000256" key="7">
    <source>
        <dbReference type="ARBA" id="ARBA00022833"/>
    </source>
</evidence>
<proteinExistence type="inferred from homology"/>
<dbReference type="OrthoDB" id="9810148at2"/>
<evidence type="ECO:0000313" key="14">
    <source>
        <dbReference type="EMBL" id="VVM05755.1"/>
    </source>
</evidence>
<evidence type="ECO:0000313" key="15">
    <source>
        <dbReference type="Proteomes" id="UP000334923"/>
    </source>
</evidence>
<keyword evidence="2 11" id="KW-0808">Transferase</keyword>
<organism evidence="14 15">
    <name type="scientific">Methylacidimicrobium tartarophylax</name>
    <dbReference type="NCBI Taxonomy" id="1041768"/>
    <lineage>
        <taxon>Bacteria</taxon>
        <taxon>Pseudomonadati</taxon>
        <taxon>Verrucomicrobiota</taxon>
        <taxon>Methylacidimicrobium</taxon>
    </lineage>
</organism>
<dbReference type="CDD" id="cd00009">
    <property type="entry name" value="AAA"/>
    <property type="match status" value="1"/>
</dbReference>
<name>A0A5E6MBQ7_9BACT</name>
<dbReference type="PANTHER" id="PTHR11669:SF0">
    <property type="entry name" value="PROTEIN STICHEL-LIKE 2"/>
    <property type="match status" value="1"/>
</dbReference>
<dbReference type="InterPro" id="IPR050238">
    <property type="entry name" value="DNA_Rep/Repair_Clamp_Loader"/>
</dbReference>
<dbReference type="GO" id="GO:0003677">
    <property type="term" value="F:DNA binding"/>
    <property type="evidence" value="ECO:0007669"/>
    <property type="project" value="InterPro"/>
</dbReference>
<dbReference type="InterPro" id="IPR008921">
    <property type="entry name" value="DNA_pol3_clamp-load_cplx_C"/>
</dbReference>
<dbReference type="InterPro" id="IPR001270">
    <property type="entry name" value="ClpA/B"/>
</dbReference>
<evidence type="ECO:0000256" key="1">
    <source>
        <dbReference type="ARBA" id="ARBA00006360"/>
    </source>
</evidence>
<sequence>MAYEVFARKYRPRTFAQIVGQQHIVRTLAGAIRQRRIAQAYLFAGPRGTGKTSTARILAKALECTGGPTVDFDPSDPICTEIDSGRCLDVLEIDGASNNGVEQVRELRESARFAPAQCRFKIYVIDEVHMLTQAAFNALLKTLEEPPAHVKFVFATTEPQKVPATVHSRCQRFDFRRISEKEIVTHLASLCATEGLAADPKALALLARNAEGSLRDAEGALDQLVGFYGGELSEKVVLEMFGMAGTGPIAALARQIAEGASAPALRLLHDLLESGKEAMVLSRELVHLFRNVAVYQTAPPLIREELPTSELLEVEALARALPPETTLSVLEDLTQWEGRLRVAANRNLLLEVGVLELTHHKEKVSLERLLQELSPSAPLPAPVTLGTAAPAPTAPTEPIPATREPAIPPFLSAPPLPTVPAEARATPEEAWRL</sequence>
<reference evidence="14 15" key="1">
    <citation type="submission" date="2019-09" db="EMBL/GenBank/DDBJ databases">
        <authorList>
            <person name="Cremers G."/>
        </authorList>
    </citation>
    <scope>NUCLEOTIDE SEQUENCE [LARGE SCALE GENOMIC DNA]</scope>
    <source>
        <strain evidence="14">4A</strain>
    </source>
</reference>
<dbReference type="EMBL" id="CABFVA020000029">
    <property type="protein sequence ID" value="VVM05755.1"/>
    <property type="molecule type" value="Genomic_DNA"/>
</dbReference>
<evidence type="ECO:0000256" key="10">
    <source>
        <dbReference type="ARBA" id="ARBA00049244"/>
    </source>
</evidence>
<protein>
    <recommendedName>
        <fullName evidence="11">DNA polymerase III subunit gamma/tau</fullName>
        <ecNumber evidence="11">2.7.7.7</ecNumber>
    </recommendedName>
</protein>
<evidence type="ECO:0000256" key="9">
    <source>
        <dbReference type="ARBA" id="ARBA00022932"/>
    </source>
</evidence>
<dbReference type="Pfam" id="PF12169">
    <property type="entry name" value="DNA_pol3_gamma3"/>
    <property type="match status" value="1"/>
</dbReference>
<accession>A0A5E6MBQ7</accession>
<keyword evidence="4 11" id="KW-0235">DNA replication</keyword>
<feature type="region of interest" description="Disordered" evidence="12">
    <location>
        <begin position="377"/>
        <end position="433"/>
    </location>
</feature>
<dbReference type="Pfam" id="PF22608">
    <property type="entry name" value="DNAX_ATPase_lid"/>
    <property type="match status" value="1"/>
</dbReference>
<evidence type="ECO:0000256" key="4">
    <source>
        <dbReference type="ARBA" id="ARBA00022705"/>
    </source>
</evidence>
<gene>
    <name evidence="11 14" type="primary">dnaX</name>
    <name evidence="14" type="ORF">MAMT_00780</name>
</gene>
<comment type="subunit">
    <text evidence="11">DNA polymerase III contains a core (composed of alpha, epsilon and theta chains) that associates with a tau subunit. This core dimerizes to form the POLIII' complex. PolIII' associates with the gamma complex (composed of gamma, delta, delta', psi and chi chains) and with the beta chain to form the complete DNA polymerase III complex.</text>
</comment>
<dbReference type="InterPro" id="IPR027417">
    <property type="entry name" value="P-loop_NTPase"/>
</dbReference>
<dbReference type="GO" id="GO:0005524">
    <property type="term" value="F:ATP binding"/>
    <property type="evidence" value="ECO:0007669"/>
    <property type="project" value="UniProtKB-KW"/>
</dbReference>
<keyword evidence="5" id="KW-0479">Metal-binding</keyword>
<dbReference type="InterPro" id="IPR012763">
    <property type="entry name" value="DNA_pol_III_sug/sutau_N"/>
</dbReference>
<dbReference type="FunFam" id="3.40.50.300:FF:000014">
    <property type="entry name" value="DNA polymerase III subunit gamma/tau"/>
    <property type="match status" value="1"/>
</dbReference>
<keyword evidence="15" id="KW-1185">Reference proteome</keyword>
<dbReference type="Gene3D" id="3.40.50.300">
    <property type="entry name" value="P-loop containing nucleotide triphosphate hydrolases"/>
    <property type="match status" value="1"/>
</dbReference>
<evidence type="ECO:0000259" key="13">
    <source>
        <dbReference type="SMART" id="SM00382"/>
    </source>
</evidence>
<dbReference type="SUPFAM" id="SSF52540">
    <property type="entry name" value="P-loop containing nucleoside triphosphate hydrolases"/>
    <property type="match status" value="1"/>
</dbReference>
<evidence type="ECO:0000256" key="11">
    <source>
        <dbReference type="RuleBase" id="RU364063"/>
    </source>
</evidence>
<keyword evidence="9 11" id="KW-0239">DNA-directed DNA polymerase</keyword>
<dbReference type="NCBIfam" id="TIGR02397">
    <property type="entry name" value="dnaX_nterm"/>
    <property type="match status" value="1"/>
</dbReference>
<dbReference type="FunFam" id="1.10.8.60:FF:000013">
    <property type="entry name" value="DNA polymerase III subunit gamma/tau"/>
    <property type="match status" value="1"/>
</dbReference>
<keyword evidence="3 11" id="KW-0548">Nucleotidyltransferase</keyword>
<dbReference type="GO" id="GO:0006261">
    <property type="term" value="P:DNA-templated DNA replication"/>
    <property type="evidence" value="ECO:0007669"/>
    <property type="project" value="TreeGrafter"/>
</dbReference>
<dbReference type="Gene3D" id="1.10.8.60">
    <property type="match status" value="1"/>
</dbReference>
<dbReference type="EC" id="2.7.7.7" evidence="11"/>
<dbReference type="NCBIfam" id="NF004046">
    <property type="entry name" value="PRK05563.1"/>
    <property type="match status" value="1"/>
</dbReference>
<dbReference type="InterPro" id="IPR022754">
    <property type="entry name" value="DNA_pol_III_gamma-3"/>
</dbReference>
<dbReference type="InterPro" id="IPR045085">
    <property type="entry name" value="HLD_clamp_pol_III_gamma_tau"/>
</dbReference>
<dbReference type="SMART" id="SM00382">
    <property type="entry name" value="AAA"/>
    <property type="match status" value="1"/>
</dbReference>
<feature type="compositionally biased region" description="Pro residues" evidence="12">
    <location>
        <begin position="406"/>
        <end position="418"/>
    </location>
</feature>
<dbReference type="AlphaFoldDB" id="A0A5E6MBQ7"/>
<dbReference type="SUPFAM" id="SSF48019">
    <property type="entry name" value="post-AAA+ oligomerization domain-like"/>
    <property type="match status" value="1"/>
</dbReference>
<evidence type="ECO:0000256" key="5">
    <source>
        <dbReference type="ARBA" id="ARBA00022723"/>
    </source>
</evidence>
<keyword evidence="6 11" id="KW-0547">Nucleotide-binding</keyword>
<dbReference type="GO" id="GO:0046872">
    <property type="term" value="F:metal ion binding"/>
    <property type="evidence" value="ECO:0007669"/>
    <property type="project" value="UniProtKB-KW"/>
</dbReference>
<evidence type="ECO:0000256" key="8">
    <source>
        <dbReference type="ARBA" id="ARBA00022840"/>
    </source>
</evidence>
<dbReference type="InterPro" id="IPR003593">
    <property type="entry name" value="AAA+_ATPase"/>
</dbReference>
<dbReference type="GO" id="GO:0009360">
    <property type="term" value="C:DNA polymerase III complex"/>
    <property type="evidence" value="ECO:0007669"/>
    <property type="project" value="InterPro"/>
</dbReference>